<dbReference type="NCBIfam" id="NF033729">
    <property type="entry name" value="borfam54_2"/>
    <property type="match status" value="1"/>
</dbReference>
<dbReference type="Proteomes" id="UP000006103">
    <property type="component" value="Plasmid PBr_lp54"/>
</dbReference>
<dbReference type="Gene3D" id="1.10.3160.10">
    <property type="entry name" value="Bbcrasp-1"/>
    <property type="match status" value="1"/>
</dbReference>
<keyword evidence="3" id="KW-0614">Plasmid</keyword>
<feature type="compositionally biased region" description="Polar residues" evidence="2">
    <location>
        <begin position="48"/>
        <end position="59"/>
    </location>
</feature>
<geneLocation type="plasmid" evidence="3 4">
    <name>PBr_lp54</name>
</geneLocation>
<evidence type="ECO:0000256" key="1">
    <source>
        <dbReference type="SAM" id="Coils"/>
    </source>
</evidence>
<protein>
    <submittedName>
        <fullName evidence="3">Crasp-1 protein</fullName>
    </submittedName>
</protein>
<reference evidence="3 4" key="1">
    <citation type="journal article" date="2011" name="J. Bacteriol.">
        <title>Whole-genome sequences of two Borrelia afzelii and two Borrelia garinii Lyme disease agent isolates.</title>
        <authorList>
            <person name="Casjens S.R."/>
            <person name="Mongodin E.F."/>
            <person name="Qiu W.-G."/>
            <person name="Dunn J.J."/>
            <person name="Luft B.J."/>
            <person name="Fraser-Liggett C.M."/>
            <person name="Schutzer S.E."/>
        </authorList>
    </citation>
    <scope>NUCLEOTIDE SEQUENCE [LARGE SCALE GENOMIC DNA]</scope>
    <source>
        <strain evidence="3 4">PBr</strain>
    </source>
</reference>
<proteinExistence type="predicted"/>
<dbReference type="InterPro" id="IPR008421">
    <property type="entry name" value="Borrelia_lipoprotein_PFam54/60"/>
</dbReference>
<feature type="region of interest" description="Disordered" evidence="2">
    <location>
        <begin position="43"/>
        <end position="73"/>
    </location>
</feature>
<dbReference type="Pfam" id="PF05714">
    <property type="entry name" value="PFam54_60"/>
    <property type="match status" value="1"/>
</dbReference>
<dbReference type="AlphaFoldDB" id="B8F1P5"/>
<evidence type="ECO:0000313" key="4">
    <source>
        <dbReference type="Proteomes" id="UP000006103"/>
    </source>
</evidence>
<accession>B8F1P5</accession>
<feature type="compositionally biased region" description="Acidic residues" evidence="2">
    <location>
        <begin position="63"/>
        <end position="73"/>
    </location>
</feature>
<gene>
    <name evidence="3" type="ORF">BGAPBR_A0072</name>
</gene>
<organism evidence="3 4">
    <name type="scientific">Borreliella garinii PBr</name>
    <dbReference type="NCBI Taxonomy" id="498743"/>
    <lineage>
        <taxon>Bacteria</taxon>
        <taxon>Pseudomonadati</taxon>
        <taxon>Spirochaetota</taxon>
        <taxon>Spirochaetia</taxon>
        <taxon>Spirochaetales</taxon>
        <taxon>Borreliaceae</taxon>
        <taxon>Borreliella</taxon>
    </lineage>
</organism>
<name>B8F1P5_BORGR</name>
<keyword evidence="4" id="KW-1185">Reference proteome</keyword>
<keyword evidence="1" id="KW-0175">Coiled coil</keyword>
<dbReference type="RefSeq" id="WP_012622268.1">
    <property type="nucleotide sequence ID" value="NC_011859.1"/>
</dbReference>
<feature type="coiled-coil region" evidence="1">
    <location>
        <begin position="219"/>
        <end position="246"/>
    </location>
</feature>
<evidence type="ECO:0000313" key="3">
    <source>
        <dbReference type="EMBL" id="ACL34788.1"/>
    </source>
</evidence>
<sequence length="261" mass="30813">MKNNKLNMIKLNITTILSLMCISCSLIDQIDTKLKSLTNPKESEKNFLNKSQNPKLSNQESLEKEEEEEKKEEDDDIISKLKAISKKLQAQERKVNRKIAKIADAKLDFLDTFQPSPHIIIPKDEKIVIKRIIYSSLNYEKQKINTLKEILEKLYQYIDHDRVLPLLMYFLHRTAFFIQKEIEVCLELIQNRLHNLKQNEFELLHEILEKSLTLKQKFAKKLNETIEAYNQNLHNIKNDMEELAWKIHGVCEELGTLRPIK</sequence>
<dbReference type="EMBL" id="CP001308">
    <property type="protein sequence ID" value="ACL34788.1"/>
    <property type="molecule type" value="Genomic_DNA"/>
</dbReference>
<evidence type="ECO:0000256" key="2">
    <source>
        <dbReference type="SAM" id="MobiDB-lite"/>
    </source>
</evidence>